<feature type="domain" description="Plastocyanin-like" evidence="6">
    <location>
        <begin position="167"/>
        <end position="328"/>
    </location>
</feature>
<evidence type="ECO:0000313" key="9">
    <source>
        <dbReference type="EMBL" id="ETI27147.1"/>
    </source>
</evidence>
<dbReference type="PROSITE" id="PS51257">
    <property type="entry name" value="PROKAR_LIPOPROTEIN"/>
    <property type="match status" value="1"/>
</dbReference>
<feature type="domain" description="Plastocyanin-like" evidence="7">
    <location>
        <begin position="468"/>
        <end position="590"/>
    </location>
</feature>
<dbReference type="NCBIfam" id="TIGR03390">
    <property type="entry name" value="ascorbOXfungal"/>
    <property type="match status" value="1"/>
</dbReference>
<dbReference type="InterPro" id="IPR045087">
    <property type="entry name" value="Cu-oxidase_fam"/>
</dbReference>
<dbReference type="GO" id="GO:0016491">
    <property type="term" value="F:oxidoreductase activity"/>
    <property type="evidence" value="ECO:0007669"/>
    <property type="project" value="UniProtKB-KW"/>
</dbReference>
<proteinExistence type="inferred from homology"/>
<dbReference type="Proteomes" id="UP000030678">
    <property type="component" value="Unassembled WGS sequence"/>
</dbReference>
<dbReference type="Pfam" id="PF07732">
    <property type="entry name" value="Cu-oxidase_3"/>
    <property type="match status" value="1"/>
</dbReference>
<evidence type="ECO:0000259" key="8">
    <source>
        <dbReference type="Pfam" id="PF07732"/>
    </source>
</evidence>
<dbReference type="InterPro" id="IPR008972">
    <property type="entry name" value="Cupredoxin"/>
</dbReference>
<organism evidence="9">
    <name type="scientific">Cladophialophora carrionii CBS 160.54</name>
    <dbReference type="NCBI Taxonomy" id="1279043"/>
    <lineage>
        <taxon>Eukaryota</taxon>
        <taxon>Fungi</taxon>
        <taxon>Dikarya</taxon>
        <taxon>Ascomycota</taxon>
        <taxon>Pezizomycotina</taxon>
        <taxon>Eurotiomycetes</taxon>
        <taxon>Chaetothyriomycetidae</taxon>
        <taxon>Chaetothyriales</taxon>
        <taxon>Herpotrichiellaceae</taxon>
        <taxon>Cladophialophora</taxon>
    </lineage>
</organism>
<sequence length="636" mass="71068">MHRLISRWICGCIYLLYWVFSCSEAKKLVKHDASFVPGIVLRVTIDTIKLDCQPRLSTLINGQYPAPPIYLKPEQTTWIRVYNDADVNTTMHWHGLSLSAAPYADGTPQASQWPIPPGHFFDYELHPNASEAGTSFYHSHVGFQAITASGPLIVMDYHAPPFEYDEEIILQIEDFYLEDDHTMESWLTGSPNVWPGDPTALMINGHSGRGLYASATNGVDSSCEPWTMNVLTGKRYRVRVIGGTALSLVLFGIIDHDNLTIIETDNSYVNPVQTSYMQVDTGQRFSFLLDTKEQNELQRLEGHSKFWIQFATREGASSVYAYAILKYSDIDLTQGVDADGACDYPTGASMWCPGSPPSTPVLDLPTNVTDWLEYTFRNPALPGYDKPPNDTEVTRRIIINTAQEFDNDLGTTVMTMGRLSWFDSSPLGPSNETPYLVEMLQNGTLNGHVPDLRTIDASGGIDPYSLTYPAWIGEVLEIVWQNDASVPGGIWGPHPLHAHGGPYWDMGSGSGSWSAETHAELLRNHSFNGMPYPGSRRDTTLLYKYALQGQPGLTNGWRVWRVRVTEKNVGVWMMHCHILQHVIMGQSTVWVFGTPDEIKSHILPVNGSLKGYFTYGGDVVGKTGEEERRIAHFFDE</sequence>
<keyword evidence="3" id="KW-0560">Oxidoreductase</keyword>
<dbReference type="PANTHER" id="PTHR11709">
    <property type="entry name" value="MULTI-COPPER OXIDASE"/>
    <property type="match status" value="1"/>
</dbReference>
<dbReference type="InterPro" id="IPR017762">
    <property type="entry name" value="Multicopper_oxidase_fun"/>
</dbReference>
<dbReference type="Pfam" id="PF07731">
    <property type="entry name" value="Cu-oxidase_2"/>
    <property type="match status" value="1"/>
</dbReference>
<keyword evidence="5" id="KW-0732">Signal</keyword>
<keyword evidence="2" id="KW-0479">Metal-binding</keyword>
<dbReference type="InterPro" id="IPR011706">
    <property type="entry name" value="Cu-oxidase_C"/>
</dbReference>
<dbReference type="InterPro" id="IPR011707">
    <property type="entry name" value="Cu-oxidase-like_N"/>
</dbReference>
<comment type="similarity">
    <text evidence="1">Belongs to the multicopper oxidase family.</text>
</comment>
<feature type="domain" description="Plastocyanin-like" evidence="8">
    <location>
        <begin position="43"/>
        <end position="156"/>
    </location>
</feature>
<accession>V9DMG2</accession>
<dbReference type="GeneID" id="19988322"/>
<dbReference type="EMBL" id="KI635850">
    <property type="protein sequence ID" value="ETI27147.1"/>
    <property type="molecule type" value="Genomic_DNA"/>
</dbReference>
<evidence type="ECO:0000256" key="2">
    <source>
        <dbReference type="ARBA" id="ARBA00022723"/>
    </source>
</evidence>
<dbReference type="VEuPathDB" id="FungiDB:G647_09829"/>
<protein>
    <submittedName>
        <fullName evidence="9">L-ascorbate oxidase</fullName>
    </submittedName>
</protein>
<dbReference type="HOGENOM" id="CLU_006504_8_3_1"/>
<evidence type="ECO:0000256" key="4">
    <source>
        <dbReference type="ARBA" id="ARBA00023008"/>
    </source>
</evidence>
<keyword evidence="4" id="KW-0186">Copper</keyword>
<dbReference type="OrthoDB" id="2121828at2759"/>
<dbReference type="AlphaFoldDB" id="V9DMG2"/>
<evidence type="ECO:0000256" key="5">
    <source>
        <dbReference type="SAM" id="SignalP"/>
    </source>
</evidence>
<dbReference type="Pfam" id="PF00394">
    <property type="entry name" value="Cu-oxidase"/>
    <property type="match status" value="1"/>
</dbReference>
<dbReference type="Gene3D" id="2.60.40.420">
    <property type="entry name" value="Cupredoxins - blue copper proteins"/>
    <property type="match status" value="3"/>
</dbReference>
<name>V9DMG2_9EURO</name>
<dbReference type="GO" id="GO:0005507">
    <property type="term" value="F:copper ion binding"/>
    <property type="evidence" value="ECO:0007669"/>
    <property type="project" value="InterPro"/>
</dbReference>
<evidence type="ECO:0000256" key="1">
    <source>
        <dbReference type="ARBA" id="ARBA00010609"/>
    </source>
</evidence>
<evidence type="ECO:0000256" key="3">
    <source>
        <dbReference type="ARBA" id="ARBA00023002"/>
    </source>
</evidence>
<dbReference type="SUPFAM" id="SSF49503">
    <property type="entry name" value="Cupredoxins"/>
    <property type="match status" value="3"/>
</dbReference>
<dbReference type="PANTHER" id="PTHR11709:SF394">
    <property type="entry name" value="FI03373P-RELATED"/>
    <property type="match status" value="1"/>
</dbReference>
<dbReference type="InterPro" id="IPR001117">
    <property type="entry name" value="Cu-oxidase_2nd"/>
</dbReference>
<feature type="chain" id="PRO_5004774713" evidence="5">
    <location>
        <begin position="26"/>
        <end position="636"/>
    </location>
</feature>
<gene>
    <name evidence="9" type="ORF">G647_09829</name>
</gene>
<feature type="signal peptide" evidence="5">
    <location>
        <begin position="1"/>
        <end position="25"/>
    </location>
</feature>
<dbReference type="RefSeq" id="XP_008724044.1">
    <property type="nucleotide sequence ID" value="XM_008725822.1"/>
</dbReference>
<reference evidence="9" key="1">
    <citation type="submission" date="2013-03" db="EMBL/GenBank/DDBJ databases">
        <title>The Genome Sequence of Cladophialophora carrionii CBS 160.54.</title>
        <authorList>
            <consortium name="The Broad Institute Genomics Platform"/>
            <person name="Cuomo C."/>
            <person name="de Hoog S."/>
            <person name="Gorbushina A."/>
            <person name="Walker B."/>
            <person name="Young S.K."/>
            <person name="Zeng Q."/>
            <person name="Gargeya S."/>
            <person name="Fitzgerald M."/>
            <person name="Haas B."/>
            <person name="Abouelleil A."/>
            <person name="Allen A.W."/>
            <person name="Alvarado L."/>
            <person name="Arachchi H.M."/>
            <person name="Berlin A.M."/>
            <person name="Chapman S.B."/>
            <person name="Gainer-Dewar J."/>
            <person name="Goldberg J."/>
            <person name="Griggs A."/>
            <person name="Gujja S."/>
            <person name="Hansen M."/>
            <person name="Howarth C."/>
            <person name="Imamovic A."/>
            <person name="Ireland A."/>
            <person name="Larimer J."/>
            <person name="McCowan C."/>
            <person name="Murphy C."/>
            <person name="Pearson M."/>
            <person name="Poon T.W."/>
            <person name="Priest M."/>
            <person name="Roberts A."/>
            <person name="Saif S."/>
            <person name="Shea T."/>
            <person name="Sisk P."/>
            <person name="Sykes S."/>
            <person name="Wortman J."/>
            <person name="Nusbaum C."/>
            <person name="Birren B."/>
        </authorList>
    </citation>
    <scope>NUCLEOTIDE SEQUENCE [LARGE SCALE GENOMIC DNA]</scope>
    <source>
        <strain evidence="9">CBS 160.54</strain>
    </source>
</reference>
<evidence type="ECO:0000259" key="6">
    <source>
        <dbReference type="Pfam" id="PF00394"/>
    </source>
</evidence>
<evidence type="ECO:0000259" key="7">
    <source>
        <dbReference type="Pfam" id="PF07731"/>
    </source>
</evidence>